<dbReference type="GO" id="GO:0046872">
    <property type="term" value="F:metal ion binding"/>
    <property type="evidence" value="ECO:0007669"/>
    <property type="project" value="UniProtKB-KW"/>
</dbReference>
<evidence type="ECO:0000313" key="4">
    <source>
        <dbReference type="EMBL" id="CAJ89998.1"/>
    </source>
</evidence>
<dbReference type="InterPro" id="IPR036663">
    <property type="entry name" value="Fumarylacetoacetase_C_sf"/>
</dbReference>
<dbReference type="Proteomes" id="UP000061018">
    <property type="component" value="Chromosome"/>
</dbReference>
<keyword evidence="4" id="KW-0413">Isomerase</keyword>
<protein>
    <submittedName>
        <fullName evidence="4">Putative maleylpyruvate isomerase</fullName>
    </submittedName>
</protein>
<sequence>MRLALFDKGRLGVVDGDDLVDVTDQLTGAGTAGPAGAVQRYIETTARGEAVRFDLAGRPRTPLAEAALQAPLPLPGKIIGAPVNYLDHKAEMEYTTSVADLGVFLKANSSVIGPGEDILLPYSDKRTDQEGELGVVIGRTAAHVSADDALGHVFGYTCVLDITVRSGEDRSTRKSFDTFTPLGPWVVTADEIPDPDTLDLRCDVGGTTRQRTNTADLIFGVRELIAYTSSVMTLHPGDVIATGTPAGVGPLAHGDRVVLDIEKVGRLEVGVDGSRATPYERRPGRRDR</sequence>
<evidence type="ECO:0000313" key="5">
    <source>
        <dbReference type="Proteomes" id="UP000061018"/>
    </source>
</evidence>
<keyword evidence="1" id="KW-0479">Metal-binding</keyword>
<dbReference type="EMBL" id="CP012382">
    <property type="protein sequence ID" value="AKZ54154.1"/>
    <property type="molecule type" value="Genomic_DNA"/>
</dbReference>
<dbReference type="RefSeq" id="WP_053127257.1">
    <property type="nucleotide sequence ID" value="NZ_CP012382.1"/>
</dbReference>
<proteinExistence type="predicted"/>
<evidence type="ECO:0000313" key="3">
    <source>
        <dbReference type="EMBL" id="AKZ54154.1"/>
    </source>
</evidence>
<dbReference type="STRING" id="1889.SAM40697_0953"/>
<dbReference type="PANTHER" id="PTHR11820:SF112">
    <property type="entry name" value="FUMARYLACETOACETATE HYDROLASE FAMILY PROTEIN (AFU_ORTHOLOGUE AFUA_1G02370)-RELATED"/>
    <property type="match status" value="1"/>
</dbReference>
<dbReference type="GO" id="GO:0016853">
    <property type="term" value="F:isomerase activity"/>
    <property type="evidence" value="ECO:0007669"/>
    <property type="project" value="UniProtKB-KW"/>
</dbReference>
<accession>A3KJW3</accession>
<reference evidence="4" key="1">
    <citation type="journal article" date="2006" name="Mol. Biol. Evol.">
        <title>Evolution of the terminal regions of the Streptomyces linear chromosome.</title>
        <authorList>
            <person name="Choulet F."/>
            <person name="Aigle B."/>
            <person name="Gallois A."/>
            <person name="Mangenot S."/>
            <person name="Gerbaud C."/>
            <person name="Truong C."/>
            <person name="Francou F.X."/>
            <person name="Fourrier C."/>
            <person name="Guerineau M."/>
            <person name="Decaris B."/>
            <person name="Barbe V."/>
            <person name="Pernodet J.L."/>
            <person name="Leblond P."/>
        </authorList>
    </citation>
    <scope>NUCLEOTIDE SEQUENCE</scope>
    <source>
        <strain evidence="4">ATCC 23877</strain>
    </source>
</reference>
<feature type="domain" description="Fumarylacetoacetase-like C-terminal" evidence="2">
    <location>
        <begin position="77"/>
        <end position="271"/>
    </location>
</feature>
<gene>
    <name evidence="3" type="ORF">SAM23877_1105</name>
    <name evidence="4" type="ORF">SAML1012</name>
</gene>
<reference evidence="3" key="3">
    <citation type="submission" date="2015-07" db="EMBL/GenBank/DDBJ databases">
        <title>Complete genome sequence of Streptomyces ambofaciens ATCC 23877, the spiramycin producer.</title>
        <authorList>
            <person name="Thibessard A."/>
            <person name="Haas D."/>
            <person name="Gerbaud C."/>
            <person name="Aigle B."/>
            <person name="Lautru S."/>
            <person name="Pernodet J.-L."/>
            <person name="Leblond P."/>
        </authorList>
    </citation>
    <scope>NUCLEOTIDE SEQUENCE [LARGE SCALE GENOMIC DNA]</scope>
    <source>
        <strain evidence="3">ATCC 23877</strain>
    </source>
</reference>
<dbReference type="InterPro" id="IPR011234">
    <property type="entry name" value="Fumarylacetoacetase-like_C"/>
</dbReference>
<keyword evidence="4" id="KW-0670">Pyruvate</keyword>
<name>A3KJW3_STRA7</name>
<dbReference type="Pfam" id="PF01557">
    <property type="entry name" value="FAA_hydrolase"/>
    <property type="match status" value="1"/>
</dbReference>
<dbReference type="SUPFAM" id="SSF56529">
    <property type="entry name" value="FAH"/>
    <property type="match status" value="1"/>
</dbReference>
<dbReference type="Gene3D" id="3.90.850.10">
    <property type="entry name" value="Fumarylacetoacetase-like, C-terminal domain"/>
    <property type="match status" value="1"/>
</dbReference>
<dbReference type="PANTHER" id="PTHR11820">
    <property type="entry name" value="ACYLPYRUVASE"/>
    <property type="match status" value="1"/>
</dbReference>
<organism evidence="4">
    <name type="scientific">Streptomyces ambofaciens (strain ATCC 23877 / 3486 / DSM 40053 / JCM 4204 / NBRC 12836 / NRRL B-2516)</name>
    <dbReference type="NCBI Taxonomy" id="278992"/>
    <lineage>
        <taxon>Bacteria</taxon>
        <taxon>Bacillati</taxon>
        <taxon>Actinomycetota</taxon>
        <taxon>Actinomycetes</taxon>
        <taxon>Kitasatosporales</taxon>
        <taxon>Streptomycetaceae</taxon>
        <taxon>Streptomyces</taxon>
    </lineage>
</organism>
<evidence type="ECO:0000256" key="1">
    <source>
        <dbReference type="ARBA" id="ARBA00022723"/>
    </source>
</evidence>
<dbReference type="EMBL" id="AM238663">
    <property type="protein sequence ID" value="CAJ89998.1"/>
    <property type="molecule type" value="Genomic_DNA"/>
</dbReference>
<reference evidence="5" key="2">
    <citation type="journal article" date="2015" name="J. Biotechnol.">
        <title>Complete genome sequence of Streptomyces ambofaciens ATCC 23877, the spiramycin producer.</title>
        <authorList>
            <person name="Thibessard A."/>
            <person name="Haas D."/>
            <person name="Gerbaud C."/>
            <person name="Aigle B."/>
            <person name="Lautru S."/>
            <person name="Pernodet J.L."/>
            <person name="Leblond P."/>
        </authorList>
    </citation>
    <scope>NUCLEOTIDE SEQUENCE [LARGE SCALE GENOMIC DNA]</scope>
    <source>
        <strain evidence="5">ATCC 23877 / 3486 / DSM 40053 / JCM 4204 / NBRC 12836 / NRRL B-2516</strain>
    </source>
</reference>
<evidence type="ECO:0000259" key="2">
    <source>
        <dbReference type="Pfam" id="PF01557"/>
    </source>
</evidence>
<dbReference type="AlphaFoldDB" id="A3KJW3"/>
<dbReference type="KEGG" id="samb:SAM23877_1105"/>